<dbReference type="PANTHER" id="PTHR35004">
    <property type="entry name" value="TRANSPOSASE RV3428C-RELATED"/>
    <property type="match status" value="1"/>
</dbReference>
<dbReference type="InterPro" id="IPR054353">
    <property type="entry name" value="IstA-like_C"/>
</dbReference>
<dbReference type="OrthoDB" id="3193769at2"/>
<feature type="domain" description="Integrase catalytic" evidence="3">
    <location>
        <begin position="126"/>
        <end position="299"/>
    </location>
</feature>
<comment type="caution">
    <text evidence="4">The sequence shown here is derived from an EMBL/GenBank/DDBJ whole genome shotgun (WGS) entry which is preliminary data.</text>
</comment>
<sequence length="412" mass="48438">MSVTKAKMQKLRGEIAFMKENYPGLKPNFSAMSKEIGISRQTIAKVWKDPTSPSKPRQKRKSKFDPYYQEIREKFEIQSTTIKAVFQYMKARYPEVFTSYDSFKSYVRANKLTEVREEYLKSHVRYETEPGEEVQIDWKESIQFTLSTGEVIEFNLFAAVFGYSRYTVFIYSRTKTTEDFIRCMIELMIRTGGVPRSFKTDNMSAIVSTFSGQKRKLPVIRQFEKDIETPIRLCRVRQPQSKGKVESANRFVSWLEPYQGELSSEEELIETIEKINRQINQESSRTTGYPRVLLMKKEKEHLRPLNRIPLLDSYLKEADTQKVPATLLVNYEGHGYSVPKKFIAKRVKLIRIEDELQIYYNNDLICTHQISDRPLNYKNEHYLDGLRDSIEPKKDETAEDYESRIQKKAEES</sequence>
<dbReference type="Proteomes" id="UP000186341">
    <property type="component" value="Unassembled WGS sequence"/>
</dbReference>
<dbReference type="GeneID" id="82201650"/>
<evidence type="ECO:0000256" key="1">
    <source>
        <dbReference type="ARBA" id="ARBA00009277"/>
    </source>
</evidence>
<dbReference type="GO" id="GO:0015074">
    <property type="term" value="P:DNA integration"/>
    <property type="evidence" value="ECO:0007669"/>
    <property type="project" value="InterPro"/>
</dbReference>
<accession>A0A1U7NJF1</accession>
<dbReference type="RefSeq" id="WP_075817294.1">
    <property type="nucleotide sequence ID" value="NZ_MPJW01000005.1"/>
</dbReference>
<dbReference type="SUPFAM" id="SSF53098">
    <property type="entry name" value="Ribonuclease H-like"/>
    <property type="match status" value="1"/>
</dbReference>
<dbReference type="InterPro" id="IPR036397">
    <property type="entry name" value="RNaseH_sf"/>
</dbReference>
<dbReference type="NCBIfam" id="NF033546">
    <property type="entry name" value="transpos_IS21"/>
    <property type="match status" value="1"/>
</dbReference>
<gene>
    <name evidence="4" type="ORF">BO222_00080</name>
</gene>
<name>A0A1U7NJF1_9FIRM</name>
<feature type="region of interest" description="Disordered" evidence="2">
    <location>
        <begin position="388"/>
        <end position="412"/>
    </location>
</feature>
<evidence type="ECO:0000313" key="4">
    <source>
        <dbReference type="EMBL" id="OLU43418.1"/>
    </source>
</evidence>
<evidence type="ECO:0000259" key="3">
    <source>
        <dbReference type="PROSITE" id="PS50994"/>
    </source>
</evidence>
<feature type="non-terminal residue" evidence="4">
    <location>
        <position position="412"/>
    </location>
</feature>
<dbReference type="EMBL" id="MPJW01000005">
    <property type="protein sequence ID" value="OLU43418.1"/>
    <property type="molecule type" value="Genomic_DNA"/>
</dbReference>
<reference evidence="4 5" key="1">
    <citation type="submission" date="2016-11" db="EMBL/GenBank/DDBJ databases">
        <title>Description of two novel members of the family Erysipelotrichaceae: Ileibacterium lipovorans gen. nov., sp. nov. and Dubosiella newyorkensis, gen. nov., sp. nov.</title>
        <authorList>
            <person name="Cox L.M."/>
            <person name="Sohn J."/>
            <person name="Tyrrell K.L."/>
            <person name="Citron D.M."/>
            <person name="Lawson P.A."/>
            <person name="Patel N.B."/>
            <person name="Iizumi T."/>
            <person name="Perez-Perez G.I."/>
            <person name="Goldstein E.J."/>
            <person name="Blaser M.J."/>
        </authorList>
    </citation>
    <scope>NUCLEOTIDE SEQUENCE [LARGE SCALE GENOMIC DNA]</scope>
    <source>
        <strain evidence="4 5">NYU-BL-A3</strain>
    </source>
</reference>
<keyword evidence="5" id="KW-1185">Reference proteome</keyword>
<evidence type="ECO:0000256" key="2">
    <source>
        <dbReference type="SAM" id="MobiDB-lite"/>
    </source>
</evidence>
<dbReference type="PROSITE" id="PS50994">
    <property type="entry name" value="INTEGRASE"/>
    <property type="match status" value="1"/>
</dbReference>
<organism evidence="4 5">
    <name type="scientific">Ileibacterium valens</name>
    <dbReference type="NCBI Taxonomy" id="1862668"/>
    <lineage>
        <taxon>Bacteria</taxon>
        <taxon>Bacillati</taxon>
        <taxon>Bacillota</taxon>
        <taxon>Erysipelotrichia</taxon>
        <taxon>Erysipelotrichales</taxon>
        <taxon>Erysipelotrichaceae</taxon>
        <taxon>Ileibacterium</taxon>
    </lineage>
</organism>
<comment type="similarity">
    <text evidence="1">Belongs to the transposase IS21/IS408/IS1162 family.</text>
</comment>
<dbReference type="AlphaFoldDB" id="A0A1U7NJF1"/>
<dbReference type="InterPro" id="IPR001584">
    <property type="entry name" value="Integrase_cat-core"/>
</dbReference>
<proteinExistence type="inferred from homology"/>
<dbReference type="Gene3D" id="3.30.420.10">
    <property type="entry name" value="Ribonuclease H-like superfamily/Ribonuclease H"/>
    <property type="match status" value="1"/>
</dbReference>
<evidence type="ECO:0000313" key="5">
    <source>
        <dbReference type="Proteomes" id="UP000186341"/>
    </source>
</evidence>
<protein>
    <recommendedName>
        <fullName evidence="3">Integrase catalytic domain-containing protein</fullName>
    </recommendedName>
</protein>
<dbReference type="GO" id="GO:0003676">
    <property type="term" value="F:nucleic acid binding"/>
    <property type="evidence" value="ECO:0007669"/>
    <property type="project" value="InterPro"/>
</dbReference>
<dbReference type="InterPro" id="IPR012337">
    <property type="entry name" value="RNaseH-like_sf"/>
</dbReference>
<dbReference type="Pfam" id="PF22483">
    <property type="entry name" value="Mu-transpos_C_2"/>
    <property type="match status" value="1"/>
</dbReference>